<reference evidence="2 3" key="1">
    <citation type="journal article" date="2014" name="Mol. Plant">
        <title>Chromosome Scale Genome Assembly and Transcriptome Profiling of Nannochloropsis gaditana in Nitrogen Depletion.</title>
        <authorList>
            <person name="Corteggiani Carpinelli E."/>
            <person name="Telatin A."/>
            <person name="Vitulo N."/>
            <person name="Forcato C."/>
            <person name="D'Angelo M."/>
            <person name="Schiavon R."/>
            <person name="Vezzi A."/>
            <person name="Giacometti G.M."/>
            <person name="Morosinotto T."/>
            <person name="Valle G."/>
        </authorList>
    </citation>
    <scope>NUCLEOTIDE SEQUENCE [LARGE SCALE GENOMIC DNA]</scope>
    <source>
        <strain evidence="2 3">B-31</strain>
    </source>
</reference>
<gene>
    <name evidence="2" type="ORF">Naga_102214g2</name>
</gene>
<dbReference type="AlphaFoldDB" id="W7SYV9"/>
<dbReference type="EMBL" id="AZIL01003461">
    <property type="protein sequence ID" value="EWM20030.1"/>
    <property type="molecule type" value="Genomic_DNA"/>
</dbReference>
<proteinExistence type="predicted"/>
<accession>W7SYV9</accession>
<organism evidence="2 3">
    <name type="scientific">Nannochloropsis gaditana</name>
    <dbReference type="NCBI Taxonomy" id="72520"/>
    <lineage>
        <taxon>Eukaryota</taxon>
        <taxon>Sar</taxon>
        <taxon>Stramenopiles</taxon>
        <taxon>Ochrophyta</taxon>
        <taxon>Eustigmatophyceae</taxon>
        <taxon>Eustigmatales</taxon>
        <taxon>Monodopsidaceae</taxon>
        <taxon>Nannochloropsis</taxon>
    </lineage>
</organism>
<feature type="region of interest" description="Disordered" evidence="1">
    <location>
        <begin position="1"/>
        <end position="20"/>
    </location>
</feature>
<evidence type="ECO:0000313" key="2">
    <source>
        <dbReference type="EMBL" id="EWM20030.1"/>
    </source>
</evidence>
<sequence>MDPEKGTLGGSNSRHIAIPSVTRRPSCCPRTLHTASGHTQQSNHMFVTIRQYSIVPCRHYKRTRTSLDRLIRNRYVPIIPWAH</sequence>
<protein>
    <submittedName>
        <fullName evidence="2">Uncharacterized protein</fullName>
    </submittedName>
</protein>
<keyword evidence="3" id="KW-1185">Reference proteome</keyword>
<evidence type="ECO:0000256" key="1">
    <source>
        <dbReference type="SAM" id="MobiDB-lite"/>
    </source>
</evidence>
<dbReference type="Proteomes" id="UP000019335">
    <property type="component" value="Unassembled WGS sequence"/>
</dbReference>
<name>W7SYV9_9STRA</name>
<comment type="caution">
    <text evidence="2">The sequence shown here is derived from an EMBL/GenBank/DDBJ whole genome shotgun (WGS) entry which is preliminary data.</text>
</comment>
<evidence type="ECO:0000313" key="3">
    <source>
        <dbReference type="Proteomes" id="UP000019335"/>
    </source>
</evidence>